<keyword evidence="3" id="KW-1185">Reference proteome</keyword>
<dbReference type="InterPro" id="IPR011928">
    <property type="entry name" value="Phage_phiJL001_Gp84"/>
</dbReference>
<dbReference type="Pfam" id="PF09356">
    <property type="entry name" value="Phage_BR0599"/>
    <property type="match status" value="1"/>
</dbReference>
<evidence type="ECO:0000313" key="3">
    <source>
        <dbReference type="Proteomes" id="UP000663637"/>
    </source>
</evidence>
<dbReference type="RefSeq" id="WP_205443087.1">
    <property type="nucleotide sequence ID" value="NZ_CP061510.1"/>
</dbReference>
<accession>A0ABX7KE84</accession>
<protein>
    <submittedName>
        <fullName evidence="2">DUF2163 domain-containing protein</fullName>
    </submittedName>
</protein>
<name>A0ABX7KE84_9SPHN</name>
<dbReference type="InterPro" id="IPR018964">
    <property type="entry name" value="Phage_phiJL001_Gp84_C"/>
</dbReference>
<evidence type="ECO:0000313" key="2">
    <source>
        <dbReference type="EMBL" id="QSB44920.1"/>
    </source>
</evidence>
<organism evidence="2 3">
    <name type="scientific">Tsuneonella flava</name>
    <dbReference type="NCBI Taxonomy" id="2055955"/>
    <lineage>
        <taxon>Bacteria</taxon>
        <taxon>Pseudomonadati</taxon>
        <taxon>Pseudomonadota</taxon>
        <taxon>Alphaproteobacteria</taxon>
        <taxon>Sphingomonadales</taxon>
        <taxon>Erythrobacteraceae</taxon>
        <taxon>Tsuneonella</taxon>
    </lineage>
</organism>
<dbReference type="NCBIfam" id="TIGR02218">
    <property type="entry name" value="phg_TIGR02218"/>
    <property type="match status" value="1"/>
</dbReference>
<feature type="domain" description="Bacteriophage phiJL001 Gp84 C-terminal" evidence="1">
    <location>
        <begin position="185"/>
        <end position="262"/>
    </location>
</feature>
<dbReference type="Pfam" id="PF09931">
    <property type="entry name" value="Phage_phiJL001_Gp84_N"/>
    <property type="match status" value="1"/>
</dbReference>
<proteinExistence type="predicted"/>
<gene>
    <name evidence="2" type="ORF">IDJ81_01740</name>
</gene>
<sequence>MTRAFYTQELECVATFWRIYRRDGVALGFTGHDRDLTFDGIRHRAAPGMLPSAIQRTAGFTGDSATMQGALAHDAISATDLAAGRFDGAQVEAGAVDWQTLESLVLYSGSIGSVSQDGAAFSADLLSAKAALDRDLVPRTSPTCRAAFCGPQCGLSAARFTHETQVERIDFAANCVIFRGMRANMMAGGVVRWIDGPHAGIAMEVVAGSDAGLTLATPLDPALSPGTAAVLIDGCDGRLATCHQRFANARNFRGEPFLPGNDLLTRHAVPL</sequence>
<evidence type="ECO:0000259" key="1">
    <source>
        <dbReference type="Pfam" id="PF09356"/>
    </source>
</evidence>
<reference evidence="2 3" key="1">
    <citation type="submission" date="2020-09" db="EMBL/GenBank/DDBJ databases">
        <title>Complete genome sequence of altererythrobacter flavus SS-21NJ, isolated from Dongying oil sludge in Shandong province.</title>
        <authorList>
            <person name="Sun S."/>
            <person name="Zhang Z."/>
        </authorList>
    </citation>
    <scope>NUCLEOTIDE SEQUENCE [LARGE SCALE GENOMIC DNA]</scope>
    <source>
        <strain evidence="2 3">SS-21NJ</strain>
    </source>
</reference>
<dbReference type="EMBL" id="CP061510">
    <property type="protein sequence ID" value="QSB44920.1"/>
    <property type="molecule type" value="Genomic_DNA"/>
</dbReference>
<dbReference type="Proteomes" id="UP000663637">
    <property type="component" value="Chromosome"/>
</dbReference>